<evidence type="ECO:0000256" key="1">
    <source>
        <dbReference type="SAM" id="MobiDB-lite"/>
    </source>
</evidence>
<gene>
    <name evidence="3" type="ORF">LCER1_G003215</name>
</gene>
<dbReference type="Proteomes" id="UP000481288">
    <property type="component" value="Unassembled WGS sequence"/>
</dbReference>
<dbReference type="AlphaFoldDB" id="A0A7D8UUP9"/>
<feature type="compositionally biased region" description="Basic and acidic residues" evidence="1">
    <location>
        <begin position="215"/>
        <end position="227"/>
    </location>
</feature>
<sequence>MCVGRKPHKVSLAASSACLIRQDKQLQSNDNELTEFHITPVSAINTKRQAGITSIMAAAAAGSIDIDKPGKYPVVLSDALLGKASKEVYTGIRYNHKPDPSSDSTPSMHLKPSDLASYDLSFTDNSDRYSYHGARTSGDSQYVLIFDSVKKHFVLHRVDSTFDMNLVSAPWAKDASTLRSQYPQLETPHTKTSAQPPQRKPSKTIKKAATATKAETQRKKMEKAEKTKKPKPPLSPEPEEESEDDGLTIEYPDAPTSQASQYQATSTPVVRRDPSEEASEEDSDADAEGEDDDMERNQDVDNLKLPSPANNNAGGLSDEEIELDLEAELEQAFKDTEGGGANESSESEEE</sequence>
<feature type="compositionally biased region" description="Acidic residues" evidence="1">
    <location>
        <begin position="276"/>
        <end position="294"/>
    </location>
</feature>
<evidence type="ECO:0000313" key="4">
    <source>
        <dbReference type="Proteomes" id="UP000481288"/>
    </source>
</evidence>
<name>A0A7D8UUP9_9HELO</name>
<dbReference type="EMBL" id="QGMG01000225">
    <property type="protein sequence ID" value="TVY55604.1"/>
    <property type="molecule type" value="Genomic_DNA"/>
</dbReference>
<feature type="region of interest" description="Disordered" evidence="1">
    <location>
        <begin position="186"/>
        <end position="350"/>
    </location>
</feature>
<keyword evidence="4" id="KW-1185">Reference proteome</keyword>
<feature type="compositionally biased region" description="Acidic residues" evidence="1">
    <location>
        <begin position="237"/>
        <end position="247"/>
    </location>
</feature>
<dbReference type="OrthoDB" id="125903at2759"/>
<organism evidence="3 4">
    <name type="scientific">Lachnellula cervina</name>
    <dbReference type="NCBI Taxonomy" id="1316786"/>
    <lineage>
        <taxon>Eukaryota</taxon>
        <taxon>Fungi</taxon>
        <taxon>Dikarya</taxon>
        <taxon>Ascomycota</taxon>
        <taxon>Pezizomycotina</taxon>
        <taxon>Leotiomycetes</taxon>
        <taxon>Helotiales</taxon>
        <taxon>Lachnaceae</taxon>
        <taxon>Lachnellula</taxon>
    </lineage>
</organism>
<evidence type="ECO:0000259" key="2">
    <source>
        <dbReference type="Pfam" id="PF09816"/>
    </source>
</evidence>
<proteinExistence type="predicted"/>
<dbReference type="InterPro" id="IPR019194">
    <property type="entry name" value="Tscrpt_elong_fac_Eaf_N"/>
</dbReference>
<accession>A0A7D8UUP9</accession>
<feature type="compositionally biased region" description="Polar residues" evidence="1">
    <location>
        <begin position="255"/>
        <end position="268"/>
    </location>
</feature>
<feature type="compositionally biased region" description="Acidic residues" evidence="1">
    <location>
        <begin position="317"/>
        <end position="329"/>
    </location>
</feature>
<evidence type="ECO:0000313" key="3">
    <source>
        <dbReference type="EMBL" id="TVY55604.1"/>
    </source>
</evidence>
<comment type="caution">
    <text evidence="3">The sequence shown here is derived from an EMBL/GenBank/DDBJ whole genome shotgun (WGS) entry which is preliminary data.</text>
</comment>
<protein>
    <recommendedName>
        <fullName evidence="2">Transcription elongation factor Eaf N-terminal domain-containing protein</fullName>
    </recommendedName>
</protein>
<reference evidence="3 4" key="1">
    <citation type="submission" date="2018-05" db="EMBL/GenBank/DDBJ databases">
        <title>Whole genome sequencing for identification of molecular markers to develop diagnostic detection tools for the regulated plant pathogen Lachnellula willkommii.</title>
        <authorList>
            <person name="Giroux E."/>
            <person name="Bilodeau G."/>
        </authorList>
    </citation>
    <scope>NUCLEOTIDE SEQUENCE [LARGE SCALE GENOMIC DNA]</scope>
    <source>
        <strain evidence="3 4">CBS 625.97</strain>
    </source>
</reference>
<feature type="domain" description="Transcription elongation factor Eaf N-terminal" evidence="2">
    <location>
        <begin position="72"/>
        <end position="170"/>
    </location>
</feature>
<dbReference type="Pfam" id="PF09816">
    <property type="entry name" value="EAF"/>
    <property type="match status" value="1"/>
</dbReference>